<dbReference type="InterPro" id="IPR050884">
    <property type="entry name" value="CNP_phosphodiesterase-III"/>
</dbReference>
<dbReference type="SUPFAM" id="SSF56300">
    <property type="entry name" value="Metallo-dependent phosphatases"/>
    <property type="match status" value="1"/>
</dbReference>
<dbReference type="Gene3D" id="3.60.21.10">
    <property type="match status" value="1"/>
</dbReference>
<feature type="domain" description="Calcineurin-like phosphoesterase" evidence="5">
    <location>
        <begin position="7"/>
        <end position="192"/>
    </location>
</feature>
<dbReference type="EMBL" id="CP044205">
    <property type="protein sequence ID" value="QFY42859.1"/>
    <property type="molecule type" value="Genomic_DNA"/>
</dbReference>
<accession>A0A5Q0BH47</accession>
<protein>
    <submittedName>
        <fullName evidence="6">Phosphodiesterase</fullName>
    </submittedName>
</protein>
<evidence type="ECO:0000259" key="5">
    <source>
        <dbReference type="Pfam" id="PF00149"/>
    </source>
</evidence>
<evidence type="ECO:0000256" key="2">
    <source>
        <dbReference type="ARBA" id="ARBA00022801"/>
    </source>
</evidence>
<sequence length="247" mass="27271">MNTPPVLRVLQASDFHLCADPDTLTYGTNTDQSLCSVLNVLREYALPDGLLIATGDLSQDGSAASYDRLGLILQRTGLEFCCLPGNHDDAPRMRASLPCPQRIRRAGWHVILLDTTLPDSPGGSIKESDLLHIGEWLHEFPNTPCLIFMHHAAVSVASPWLDTMRIDNADNLLNCLASFDQIKAVVFGHVHQELDIHYRGIRFLACPSTCAQFLPKSAQFALDPIAPGFRWIDLYGNGHMETGIVRV</sequence>
<proteinExistence type="inferred from homology"/>
<dbReference type="AlphaFoldDB" id="A0A5Q0BH47"/>
<dbReference type="InterPro" id="IPR004843">
    <property type="entry name" value="Calcineurin-like_PHP"/>
</dbReference>
<dbReference type="InterPro" id="IPR029052">
    <property type="entry name" value="Metallo-depent_PP-like"/>
</dbReference>
<dbReference type="KEGG" id="mmob:F6R98_09740"/>
<dbReference type="RefSeq" id="WP_153248851.1">
    <property type="nucleotide sequence ID" value="NZ_CP044205.1"/>
</dbReference>
<dbReference type="InParanoid" id="A0A5Q0BH47"/>
<organism evidence="6 7">
    <name type="scientific">Candidatus Methylospira mobilis</name>
    <dbReference type="NCBI Taxonomy" id="1808979"/>
    <lineage>
        <taxon>Bacteria</taxon>
        <taxon>Pseudomonadati</taxon>
        <taxon>Pseudomonadota</taxon>
        <taxon>Gammaproteobacteria</taxon>
        <taxon>Methylococcales</taxon>
        <taxon>Methylococcaceae</taxon>
        <taxon>Candidatus Methylospira</taxon>
    </lineage>
</organism>
<evidence type="ECO:0000256" key="4">
    <source>
        <dbReference type="ARBA" id="ARBA00025742"/>
    </source>
</evidence>
<evidence type="ECO:0000256" key="1">
    <source>
        <dbReference type="ARBA" id="ARBA00022723"/>
    </source>
</evidence>
<keyword evidence="7" id="KW-1185">Reference proteome</keyword>
<evidence type="ECO:0000256" key="3">
    <source>
        <dbReference type="ARBA" id="ARBA00023004"/>
    </source>
</evidence>
<dbReference type="Pfam" id="PF00149">
    <property type="entry name" value="Metallophos"/>
    <property type="match status" value="1"/>
</dbReference>
<dbReference type="PANTHER" id="PTHR42988:SF2">
    <property type="entry name" value="CYCLIC NUCLEOTIDE PHOSPHODIESTERASE CBUA0032-RELATED"/>
    <property type="match status" value="1"/>
</dbReference>
<keyword evidence="2" id="KW-0378">Hydrolase</keyword>
<evidence type="ECO:0000313" key="7">
    <source>
        <dbReference type="Proteomes" id="UP000325755"/>
    </source>
</evidence>
<dbReference type="FunCoup" id="A0A5Q0BH47">
    <property type="interactions" value="60"/>
</dbReference>
<gene>
    <name evidence="6" type="ORF">F6R98_09740</name>
</gene>
<reference evidence="6 7" key="1">
    <citation type="submission" date="2019-09" db="EMBL/GenBank/DDBJ databases">
        <title>Ecophysiology of the spiral-shaped methanotroph Methylospira mobilis as revealed by the complete genome sequence.</title>
        <authorList>
            <person name="Oshkin I.Y."/>
            <person name="Dedysh S.N."/>
            <person name="Miroshnikov K."/>
            <person name="Danilova O.V."/>
            <person name="Hakobyan A."/>
            <person name="Liesack W."/>
        </authorList>
    </citation>
    <scope>NUCLEOTIDE SEQUENCE [LARGE SCALE GENOMIC DNA]</scope>
    <source>
        <strain evidence="6 7">Shm1</strain>
    </source>
</reference>
<dbReference type="Proteomes" id="UP000325755">
    <property type="component" value="Chromosome"/>
</dbReference>
<evidence type="ECO:0000313" key="6">
    <source>
        <dbReference type="EMBL" id="QFY42859.1"/>
    </source>
</evidence>
<dbReference type="PANTHER" id="PTHR42988">
    <property type="entry name" value="PHOSPHOHYDROLASE"/>
    <property type="match status" value="1"/>
</dbReference>
<keyword evidence="3" id="KW-0408">Iron</keyword>
<comment type="similarity">
    <text evidence="4">Belongs to the cyclic nucleotide phosphodiesterase class-III family.</text>
</comment>
<dbReference type="OrthoDB" id="9784378at2"/>
<name>A0A5Q0BH47_9GAMM</name>
<keyword evidence="1" id="KW-0479">Metal-binding</keyword>
<dbReference type="GO" id="GO:0046872">
    <property type="term" value="F:metal ion binding"/>
    <property type="evidence" value="ECO:0007669"/>
    <property type="project" value="UniProtKB-KW"/>
</dbReference>
<dbReference type="GO" id="GO:0016787">
    <property type="term" value="F:hydrolase activity"/>
    <property type="evidence" value="ECO:0007669"/>
    <property type="project" value="UniProtKB-KW"/>
</dbReference>